<proteinExistence type="predicted"/>
<reference evidence="3" key="1">
    <citation type="journal article" date="2013" name="ISME J.">
        <title>A small predatory core genome in the divergent marine Bacteriovorax marinus SJ and the terrestrial Bdellovibrio bacteriovorus.</title>
        <authorList>
            <person name="Crossman L.C."/>
            <person name="Chen H."/>
            <person name="Cerdeno-Tarraga A.M."/>
            <person name="Brooks K."/>
            <person name="Quail M.A."/>
            <person name="Pineiro S.A."/>
            <person name="Hobley L."/>
            <person name="Sockett R.E."/>
            <person name="Bentley S.D."/>
            <person name="Parkhill J."/>
            <person name="Williams H.N."/>
            <person name="Stine O.C."/>
        </authorList>
    </citation>
    <scope>NUCLEOTIDE SEQUENCE [LARGE SCALE GENOMIC DNA]</scope>
    <source>
        <strain evidence="3">ATCC BAA-682 / DSM 15412 / SJ</strain>
    </source>
</reference>
<keyword evidence="1" id="KW-0812">Transmembrane</keyword>
<feature type="transmembrane region" description="Helical" evidence="1">
    <location>
        <begin position="15"/>
        <end position="36"/>
    </location>
</feature>
<feature type="transmembrane region" description="Helical" evidence="1">
    <location>
        <begin position="42"/>
        <end position="59"/>
    </location>
</feature>
<dbReference type="EMBL" id="FQ312005">
    <property type="protein sequence ID" value="CBW25858.1"/>
    <property type="molecule type" value="Genomic_DNA"/>
</dbReference>
<sequence>MGTMKKILLYFKLQLRLFLILICTTSIPLLLVYLYSPYEWDKLYWLFITFIFALKVVFYKDAPYKKKITPLVREMLTKEYKRVPSKMEVVARIEDMINARDVMLLSSALLIVVITILFSKL</sequence>
<dbReference type="Proteomes" id="UP000008963">
    <property type="component" value="Chromosome"/>
</dbReference>
<name>E1WXQ2_HALMS</name>
<feature type="transmembrane region" description="Helical" evidence="1">
    <location>
        <begin position="102"/>
        <end position="119"/>
    </location>
</feature>
<accession>E1WXQ2</accession>
<dbReference type="HOGENOM" id="CLU_2034815_0_0_7"/>
<evidence type="ECO:0000313" key="3">
    <source>
        <dbReference type="Proteomes" id="UP000008963"/>
    </source>
</evidence>
<evidence type="ECO:0000313" key="2">
    <source>
        <dbReference type="EMBL" id="CBW25858.1"/>
    </source>
</evidence>
<keyword evidence="1" id="KW-1133">Transmembrane helix</keyword>
<dbReference type="AlphaFoldDB" id="E1WXQ2"/>
<keyword evidence="1" id="KW-0472">Membrane</keyword>
<keyword evidence="3" id="KW-1185">Reference proteome</keyword>
<evidence type="ECO:0000256" key="1">
    <source>
        <dbReference type="SAM" id="Phobius"/>
    </source>
</evidence>
<dbReference type="STRING" id="862908.BMS_0972"/>
<dbReference type="KEGG" id="bmx:BMS_0972"/>
<gene>
    <name evidence="2" type="ordered locus">BMS_0972</name>
</gene>
<protein>
    <submittedName>
        <fullName evidence="2">Membrane protein</fullName>
    </submittedName>
</protein>
<dbReference type="PATRIC" id="fig|862908.3.peg.925"/>
<organism evidence="2 3">
    <name type="scientific">Halobacteriovorax marinus (strain ATCC BAA-682 / DSM 15412 / SJ)</name>
    <name type="common">Bacteriovorax marinus</name>
    <dbReference type="NCBI Taxonomy" id="862908"/>
    <lineage>
        <taxon>Bacteria</taxon>
        <taxon>Pseudomonadati</taxon>
        <taxon>Bdellovibrionota</taxon>
        <taxon>Bacteriovoracia</taxon>
        <taxon>Bacteriovoracales</taxon>
        <taxon>Halobacteriovoraceae</taxon>
        <taxon>Halobacteriovorax</taxon>
    </lineage>
</organism>